<evidence type="ECO:0000313" key="1">
    <source>
        <dbReference type="EMBL" id="ABV38354.1"/>
    </source>
</evidence>
<dbReference type="ESTHER" id="shesh-a8fzt1">
    <property type="family name" value="6_AlphaBeta_hydrolase"/>
</dbReference>
<name>A8FZT1_SHESH</name>
<dbReference type="STRING" id="425104.Ssed_3750"/>
<dbReference type="Proteomes" id="UP000002015">
    <property type="component" value="Chromosome"/>
</dbReference>
<keyword evidence="1" id="KW-0378">Hydrolase</keyword>
<dbReference type="eggNOG" id="COG1404">
    <property type="taxonomic scope" value="Bacteria"/>
</dbReference>
<accession>A8FZT1</accession>
<dbReference type="SUPFAM" id="SSF53474">
    <property type="entry name" value="alpha/beta-Hydrolases"/>
    <property type="match status" value="1"/>
</dbReference>
<sequence length="315" mass="36320">MANVVFIHGIANKPEKKILHQLWLNALALNDGIHLGAEGIESTMVYWADVLYESPKKEMAEHENNDSVVEPEDYIDMSWLNELKGQELDWAIKLQKQLGYSVESPDGTDDYCPSGEVIDELETLDFERIPLPWWLKRRLMKILLKDVHHYLFNVEYSPRTDDTFSVQDEIRNRFIKALEQARKKEGPLIVVSHSMGTVIAYDCLTRDPRCPKIDSLITIGSPLGLDEIQDKLQPEWTRENGFPGTIMENWFNIYDRLDPVASLDPNLSNDYQKQGAEVIKDINEQNSGVWRHNISKYLMGAEFRAILSSELKLEE</sequence>
<reference evidence="1 2" key="1">
    <citation type="submission" date="2007-08" db="EMBL/GenBank/DDBJ databases">
        <title>Complete sequence of Shewanella sediminis HAW-EB3.</title>
        <authorList>
            <consortium name="US DOE Joint Genome Institute"/>
            <person name="Copeland A."/>
            <person name="Lucas S."/>
            <person name="Lapidus A."/>
            <person name="Barry K."/>
            <person name="Glavina del Rio T."/>
            <person name="Dalin E."/>
            <person name="Tice H."/>
            <person name="Pitluck S."/>
            <person name="Chertkov O."/>
            <person name="Brettin T."/>
            <person name="Bruce D."/>
            <person name="Detter J.C."/>
            <person name="Han C."/>
            <person name="Schmutz J."/>
            <person name="Larimer F."/>
            <person name="Land M."/>
            <person name="Hauser L."/>
            <person name="Kyrpides N."/>
            <person name="Kim E."/>
            <person name="Zhao J.-S."/>
            <person name="Richardson P."/>
        </authorList>
    </citation>
    <scope>NUCLEOTIDE SEQUENCE [LARGE SCALE GENOMIC DNA]</scope>
    <source>
        <strain evidence="1 2">HAW-EB3</strain>
    </source>
</reference>
<dbReference type="KEGG" id="sse:Ssed_3750"/>
<dbReference type="GO" id="GO:0006508">
    <property type="term" value="P:proteolysis"/>
    <property type="evidence" value="ECO:0007669"/>
    <property type="project" value="UniProtKB-KW"/>
</dbReference>
<dbReference type="EMBL" id="CP000821">
    <property type="protein sequence ID" value="ABV38354.1"/>
    <property type="molecule type" value="Genomic_DNA"/>
</dbReference>
<proteinExistence type="predicted"/>
<dbReference type="OrthoDB" id="70513at2"/>
<dbReference type="RefSeq" id="WP_012144084.1">
    <property type="nucleotide sequence ID" value="NC_009831.1"/>
</dbReference>
<keyword evidence="1" id="KW-0645">Protease</keyword>
<dbReference type="HOGENOM" id="CLU_070813_0_0_6"/>
<dbReference type="Gene3D" id="3.40.50.1820">
    <property type="entry name" value="alpha/beta hydrolase"/>
    <property type="match status" value="1"/>
</dbReference>
<dbReference type="InterPro" id="IPR029058">
    <property type="entry name" value="AB_hydrolase_fold"/>
</dbReference>
<gene>
    <name evidence="1" type="ordered locus">Ssed_3750</name>
</gene>
<evidence type="ECO:0000313" key="2">
    <source>
        <dbReference type="Proteomes" id="UP000002015"/>
    </source>
</evidence>
<dbReference type="AlphaFoldDB" id="A8FZT1"/>
<organism evidence="1 2">
    <name type="scientific">Shewanella sediminis (strain HAW-EB3)</name>
    <dbReference type="NCBI Taxonomy" id="425104"/>
    <lineage>
        <taxon>Bacteria</taxon>
        <taxon>Pseudomonadati</taxon>
        <taxon>Pseudomonadota</taxon>
        <taxon>Gammaproteobacteria</taxon>
        <taxon>Alteromonadales</taxon>
        <taxon>Shewanellaceae</taxon>
        <taxon>Shewanella</taxon>
    </lineage>
</organism>
<dbReference type="GO" id="GO:0008233">
    <property type="term" value="F:peptidase activity"/>
    <property type="evidence" value="ECO:0007669"/>
    <property type="project" value="UniProtKB-KW"/>
</dbReference>
<keyword evidence="2" id="KW-1185">Reference proteome</keyword>
<protein>
    <submittedName>
        <fullName evidence="1">Serine protease, subtilase family</fullName>
    </submittedName>
</protein>